<organism evidence="8 9">
    <name type="scientific">Phrynocephalus forsythii</name>
    <dbReference type="NCBI Taxonomy" id="171643"/>
    <lineage>
        <taxon>Eukaryota</taxon>
        <taxon>Metazoa</taxon>
        <taxon>Chordata</taxon>
        <taxon>Craniata</taxon>
        <taxon>Vertebrata</taxon>
        <taxon>Euteleostomi</taxon>
        <taxon>Lepidosauria</taxon>
        <taxon>Squamata</taxon>
        <taxon>Bifurcata</taxon>
        <taxon>Unidentata</taxon>
        <taxon>Episquamata</taxon>
        <taxon>Toxicofera</taxon>
        <taxon>Iguania</taxon>
        <taxon>Acrodonta</taxon>
        <taxon>Agamidae</taxon>
        <taxon>Agaminae</taxon>
        <taxon>Phrynocephalus</taxon>
    </lineage>
</organism>
<dbReference type="Proteomes" id="UP001142489">
    <property type="component" value="Unassembled WGS sequence"/>
</dbReference>
<dbReference type="GO" id="GO:0012505">
    <property type="term" value="C:endomembrane system"/>
    <property type="evidence" value="ECO:0007669"/>
    <property type="project" value="UniProtKB-SubCell"/>
</dbReference>
<evidence type="ECO:0000256" key="6">
    <source>
        <dbReference type="SAM" id="Phobius"/>
    </source>
</evidence>
<dbReference type="PANTHER" id="PTHR21324:SF11">
    <property type="entry name" value="DNA DAMAGE-REGULATED AUTOPHAGY MODULATOR PROTEIN 1"/>
    <property type="match status" value="1"/>
</dbReference>
<evidence type="ECO:0000256" key="5">
    <source>
        <dbReference type="ARBA" id="ARBA00023136"/>
    </source>
</evidence>
<proteinExistence type="inferred from homology"/>
<dbReference type="AlphaFoldDB" id="A0A9Q0XU73"/>
<evidence type="ECO:0000256" key="2">
    <source>
        <dbReference type="ARBA" id="ARBA00006565"/>
    </source>
</evidence>
<dbReference type="Pfam" id="PF10277">
    <property type="entry name" value="Frag1"/>
    <property type="match status" value="1"/>
</dbReference>
<keyword evidence="9" id="KW-1185">Reference proteome</keyword>
<evidence type="ECO:0000313" key="8">
    <source>
        <dbReference type="EMBL" id="KAJ7329080.1"/>
    </source>
</evidence>
<keyword evidence="5 6" id="KW-0472">Membrane</keyword>
<sequence>MPALLEERRPLMPSERRRMPGFARGAALVPLLLVSWSSAAFILSYAIAVLDGHVEPIFPYISDTGAKPPESGIFGFMINVSAFLGAITMYMKYLIIKEQNEISRFIFPCFNSLALCVGILGCIGLGIVASFQELTVPAVHDGGALVAFVSGAIYISLQTIISYRSCPQWCTPYMCHTRLFLSVMTSVAIIPMIACASLISITKIDWNPGEKDYVYHFVSAVCEWTVAFSFVMFFLTFVKDFQRATIQITTEIHEIV</sequence>
<feature type="transmembrane region" description="Helical" evidence="6">
    <location>
        <begin position="73"/>
        <end position="93"/>
    </location>
</feature>
<keyword evidence="3 6" id="KW-0812">Transmembrane</keyword>
<evidence type="ECO:0000259" key="7">
    <source>
        <dbReference type="Pfam" id="PF10277"/>
    </source>
</evidence>
<feature type="transmembrane region" description="Helical" evidence="6">
    <location>
        <begin position="179"/>
        <end position="201"/>
    </location>
</feature>
<dbReference type="EMBL" id="JAPFRF010000006">
    <property type="protein sequence ID" value="KAJ7329080.1"/>
    <property type="molecule type" value="Genomic_DNA"/>
</dbReference>
<dbReference type="GO" id="GO:0005764">
    <property type="term" value="C:lysosome"/>
    <property type="evidence" value="ECO:0007669"/>
    <property type="project" value="TreeGrafter"/>
</dbReference>
<dbReference type="PANTHER" id="PTHR21324">
    <property type="entry name" value="FASTING-INDUCIBLE INTEGRAL MEMBRANE PROTEIN TM6P1-RELATED"/>
    <property type="match status" value="1"/>
</dbReference>
<reference evidence="8" key="1">
    <citation type="journal article" date="2023" name="DNA Res.">
        <title>Chromosome-level genome assembly of Phrynocephalus forsythii using third-generation DNA sequencing and Hi-C analysis.</title>
        <authorList>
            <person name="Qi Y."/>
            <person name="Zhao W."/>
            <person name="Zhao Y."/>
            <person name="Niu C."/>
            <person name="Cao S."/>
            <person name="Zhang Y."/>
        </authorList>
    </citation>
    <scope>NUCLEOTIDE SEQUENCE</scope>
    <source>
        <tissue evidence="8">Muscle</tissue>
    </source>
</reference>
<keyword evidence="4 6" id="KW-1133">Transmembrane helix</keyword>
<protein>
    <recommendedName>
        <fullName evidence="7">CWH43-like N-terminal domain-containing protein</fullName>
    </recommendedName>
</protein>
<feature type="transmembrane region" description="Helical" evidence="6">
    <location>
        <begin position="21"/>
        <end position="48"/>
    </location>
</feature>
<gene>
    <name evidence="8" type="ORF">JRQ81_015254</name>
</gene>
<feature type="transmembrane region" description="Helical" evidence="6">
    <location>
        <begin position="105"/>
        <end position="131"/>
    </location>
</feature>
<feature type="transmembrane region" description="Helical" evidence="6">
    <location>
        <begin position="213"/>
        <end position="238"/>
    </location>
</feature>
<evidence type="ECO:0000313" key="9">
    <source>
        <dbReference type="Proteomes" id="UP001142489"/>
    </source>
</evidence>
<dbReference type="InterPro" id="IPR019402">
    <property type="entry name" value="CWH43_N"/>
</dbReference>
<feature type="transmembrane region" description="Helical" evidence="6">
    <location>
        <begin position="143"/>
        <end position="163"/>
    </location>
</feature>
<dbReference type="OrthoDB" id="191706at2759"/>
<comment type="caution">
    <text evidence="8">The sequence shown here is derived from an EMBL/GenBank/DDBJ whole genome shotgun (WGS) entry which is preliminary data.</text>
</comment>
<dbReference type="GO" id="GO:0010506">
    <property type="term" value="P:regulation of autophagy"/>
    <property type="evidence" value="ECO:0007669"/>
    <property type="project" value="TreeGrafter"/>
</dbReference>
<comment type="similarity">
    <text evidence="2">Belongs to the DRAM/TMEM150 family.</text>
</comment>
<evidence type="ECO:0000256" key="4">
    <source>
        <dbReference type="ARBA" id="ARBA00022989"/>
    </source>
</evidence>
<evidence type="ECO:0000256" key="3">
    <source>
        <dbReference type="ARBA" id="ARBA00022692"/>
    </source>
</evidence>
<accession>A0A9Q0XU73</accession>
<evidence type="ECO:0000256" key="1">
    <source>
        <dbReference type="ARBA" id="ARBA00004127"/>
    </source>
</evidence>
<comment type="subcellular location">
    <subcellularLocation>
        <location evidence="1">Endomembrane system</location>
        <topology evidence="1">Multi-pass membrane protein</topology>
    </subcellularLocation>
</comment>
<dbReference type="InterPro" id="IPR050911">
    <property type="entry name" value="DRAM/TMEM150_Autophagy_Mod"/>
</dbReference>
<feature type="domain" description="CWH43-like N-terminal" evidence="7">
    <location>
        <begin position="27"/>
        <end position="243"/>
    </location>
</feature>
<name>A0A9Q0XU73_9SAUR</name>